<evidence type="ECO:0000256" key="1">
    <source>
        <dbReference type="SAM" id="MobiDB-lite"/>
    </source>
</evidence>
<organism evidence="2 3">
    <name type="scientific">Acanthisitta chloris</name>
    <name type="common">rifleman</name>
    <dbReference type="NCBI Taxonomy" id="57068"/>
    <lineage>
        <taxon>Eukaryota</taxon>
        <taxon>Metazoa</taxon>
        <taxon>Chordata</taxon>
        <taxon>Craniata</taxon>
        <taxon>Vertebrata</taxon>
        <taxon>Euteleostomi</taxon>
        <taxon>Archelosauria</taxon>
        <taxon>Archosauria</taxon>
        <taxon>Dinosauria</taxon>
        <taxon>Saurischia</taxon>
        <taxon>Theropoda</taxon>
        <taxon>Coelurosauria</taxon>
        <taxon>Aves</taxon>
        <taxon>Neognathae</taxon>
        <taxon>Neoaves</taxon>
        <taxon>Telluraves</taxon>
        <taxon>Australaves</taxon>
        <taxon>Passeriformes</taxon>
        <taxon>Acanthisittidae</taxon>
        <taxon>Acanthisitta</taxon>
    </lineage>
</organism>
<reference evidence="2 3" key="1">
    <citation type="submission" date="2014-04" db="EMBL/GenBank/DDBJ databases">
        <title>Genome evolution of avian class.</title>
        <authorList>
            <person name="Zhang G."/>
            <person name="Li C."/>
        </authorList>
    </citation>
    <scope>NUCLEOTIDE SEQUENCE [LARGE SCALE GENOMIC DNA]</scope>
    <source>
        <strain evidence="2">BGI_N310</strain>
    </source>
</reference>
<proteinExistence type="predicted"/>
<sequence length="102" mass="11269">AVNNHNASINFSMLKTSEIHGENGHNKALDAEKAEQNLDHLSKGSYKSTLTSSHGRRAFQDVTNTRTQSHTSVPKSPEASGENSAAPSRRERHNICYREPNL</sequence>
<feature type="compositionally biased region" description="Basic and acidic residues" evidence="1">
    <location>
        <begin position="93"/>
        <end position="102"/>
    </location>
</feature>
<feature type="compositionally biased region" description="Polar residues" evidence="1">
    <location>
        <begin position="61"/>
        <end position="74"/>
    </location>
</feature>
<evidence type="ECO:0000313" key="3">
    <source>
        <dbReference type="Proteomes" id="UP000053537"/>
    </source>
</evidence>
<keyword evidence="3" id="KW-1185">Reference proteome</keyword>
<feature type="non-terminal residue" evidence="2">
    <location>
        <position position="1"/>
    </location>
</feature>
<name>A0A091N3Q6_9PASS</name>
<dbReference type="EMBL" id="KK842169">
    <property type="protein sequence ID" value="KFP84428.1"/>
    <property type="molecule type" value="Genomic_DNA"/>
</dbReference>
<gene>
    <name evidence="2" type="ORF">N310_13573</name>
</gene>
<dbReference type="AlphaFoldDB" id="A0A091N3Q6"/>
<feature type="compositionally biased region" description="Basic and acidic residues" evidence="1">
    <location>
        <begin position="22"/>
        <end position="42"/>
    </location>
</feature>
<protein>
    <submittedName>
        <fullName evidence="2">Uncharacterized protein</fullName>
    </submittedName>
</protein>
<feature type="non-terminal residue" evidence="2">
    <location>
        <position position="102"/>
    </location>
</feature>
<accession>A0A091N3Q6</accession>
<dbReference type="Proteomes" id="UP000053537">
    <property type="component" value="Unassembled WGS sequence"/>
</dbReference>
<feature type="region of interest" description="Disordered" evidence="1">
    <location>
        <begin position="22"/>
        <end position="102"/>
    </location>
</feature>
<evidence type="ECO:0000313" key="2">
    <source>
        <dbReference type="EMBL" id="KFP84428.1"/>
    </source>
</evidence>